<gene>
    <name evidence="1" type="ORF">TR112813</name>
</gene>
<accession>A0A0X3PBP7</accession>
<protein>
    <submittedName>
        <fullName evidence="1">Uncharacterized protein</fullName>
    </submittedName>
</protein>
<sequence length="117" mass="13063">MLNLVKELSLSITGPADIPNIHLLISEIRPIWDLSSVQIKVFNEGTSNTLFAVYTGLDLSPENCLLTESMRLFIFGFYINLDLPAKYLPSSLMAYVMNIFRASCQVMSLLSSQIITS</sequence>
<reference evidence="1" key="1">
    <citation type="submission" date="2016-01" db="EMBL/GenBank/DDBJ databases">
        <title>Reference transcriptome for the parasite Schistocephalus solidus: insights into the molecular evolution of parasitism.</title>
        <authorList>
            <person name="Hebert F.O."/>
            <person name="Grambauer S."/>
            <person name="Barber I."/>
            <person name="Landry C.R."/>
            <person name="Aubin-Horth N."/>
        </authorList>
    </citation>
    <scope>NUCLEOTIDE SEQUENCE</scope>
</reference>
<dbReference type="AlphaFoldDB" id="A0A0X3PBP7"/>
<proteinExistence type="predicted"/>
<organism evidence="1">
    <name type="scientific">Schistocephalus solidus</name>
    <name type="common">Tapeworm</name>
    <dbReference type="NCBI Taxonomy" id="70667"/>
    <lineage>
        <taxon>Eukaryota</taxon>
        <taxon>Metazoa</taxon>
        <taxon>Spiralia</taxon>
        <taxon>Lophotrochozoa</taxon>
        <taxon>Platyhelminthes</taxon>
        <taxon>Cestoda</taxon>
        <taxon>Eucestoda</taxon>
        <taxon>Diphyllobothriidea</taxon>
        <taxon>Diphyllobothriidae</taxon>
        <taxon>Schistocephalus</taxon>
    </lineage>
</organism>
<dbReference type="EMBL" id="GEEE01014097">
    <property type="protein sequence ID" value="JAP49128.1"/>
    <property type="molecule type" value="Transcribed_RNA"/>
</dbReference>
<evidence type="ECO:0000313" key="1">
    <source>
        <dbReference type="EMBL" id="JAP49128.1"/>
    </source>
</evidence>
<name>A0A0X3PBP7_SCHSO</name>